<keyword evidence="9" id="KW-1185">Reference proteome</keyword>
<evidence type="ECO:0000256" key="4">
    <source>
        <dbReference type="ARBA" id="ARBA00023125"/>
    </source>
</evidence>
<dbReference type="SMART" id="SM00066">
    <property type="entry name" value="GAL4"/>
    <property type="match status" value="1"/>
</dbReference>
<dbReference type="PROSITE" id="PS00463">
    <property type="entry name" value="ZN2_CY6_FUNGAL_1"/>
    <property type="match status" value="1"/>
</dbReference>
<keyword evidence="2" id="KW-0862">Zinc</keyword>
<keyword evidence="6" id="KW-0539">Nucleus</keyword>
<evidence type="ECO:0000259" key="7">
    <source>
        <dbReference type="PROSITE" id="PS50048"/>
    </source>
</evidence>
<evidence type="ECO:0000256" key="1">
    <source>
        <dbReference type="ARBA" id="ARBA00022723"/>
    </source>
</evidence>
<reference evidence="8 9" key="1">
    <citation type="submission" date="2024-07" db="EMBL/GenBank/DDBJ databases">
        <title>Section-level genome sequencing and comparative genomics of Aspergillus sections Usti and Cavernicolus.</title>
        <authorList>
            <consortium name="Lawrence Berkeley National Laboratory"/>
            <person name="Nybo J.L."/>
            <person name="Vesth T.C."/>
            <person name="Theobald S."/>
            <person name="Frisvad J.C."/>
            <person name="Larsen T.O."/>
            <person name="Kjaerboelling I."/>
            <person name="Rothschild-Mancinelli K."/>
            <person name="Lyhne E.K."/>
            <person name="Kogle M.E."/>
            <person name="Barry K."/>
            <person name="Clum A."/>
            <person name="Na H."/>
            <person name="Ledsgaard L."/>
            <person name="Lin J."/>
            <person name="Lipzen A."/>
            <person name="Kuo A."/>
            <person name="Riley R."/>
            <person name="Mondo S."/>
            <person name="Labutti K."/>
            <person name="Haridas S."/>
            <person name="Pangalinan J."/>
            <person name="Salamov A.A."/>
            <person name="Simmons B.A."/>
            <person name="Magnuson J.K."/>
            <person name="Chen J."/>
            <person name="Drula E."/>
            <person name="Henrissat B."/>
            <person name="Wiebenga A."/>
            <person name="Lubbers R.J."/>
            <person name="Gomes A.C."/>
            <person name="Makela M.R."/>
            <person name="Stajich J."/>
            <person name="Grigoriev I.V."/>
            <person name="Mortensen U.H."/>
            <person name="De Vries R.P."/>
            <person name="Baker S.E."/>
            <person name="Andersen M.R."/>
        </authorList>
    </citation>
    <scope>NUCLEOTIDE SEQUENCE [LARGE SCALE GENOMIC DNA]</scope>
    <source>
        <strain evidence="8 9">CBS 588.65</strain>
    </source>
</reference>
<keyword evidence="5" id="KW-0804">Transcription</keyword>
<evidence type="ECO:0000256" key="3">
    <source>
        <dbReference type="ARBA" id="ARBA00023015"/>
    </source>
</evidence>
<dbReference type="Pfam" id="PF00172">
    <property type="entry name" value="Zn_clus"/>
    <property type="match status" value="1"/>
</dbReference>
<sequence length="526" mass="59510">MPRQLPKRQRAFARRSRTGCRTCRVRHLKCDETPGACRNCSSNGWVCDGYEVNRLPRPRDVVKSHTALQHPLVESGFRWAMTSDEKRCVSFFLHRTIPSLTSYYDSSLWQELVLQMCYSEPAVYHAVAALSAVNQDLEMNGIPRPGGDLGSTWHGFALEQCARSFGLLSKRQILQDPQLREVLLVCCLLFVMLEVVCGRFDDATAHLQSGLAILKETRSERLLQGLLFVPVEESLLEAFLHLEVQAMHHGMVPSALQLGIYGQQYGEKLHEFLTLRDVQQILNPITDATFSFLARCWRAPDAEILARYAEVHTEQHQILSALSQFSVDFARFHRTFYHQQTDKEQRGSNTAYLTYLNLKLACKTALYSKSCPLPVSFLEEYEELLSVTLAAMGKLGDRPIMTIDIAICPALFTIAARCPDYSVRWKAIEALREWPHCEGYLNSTLSADIVTEQMKRELRYLWTEMNTPGSSLPPGLFFESREGVPHVSIQGNWLSLVPDKRLAQSLKTVSTAKSWSCVKASGILSS</sequence>
<accession>A0ABR4GXT6</accession>
<dbReference type="SUPFAM" id="SSF57701">
    <property type="entry name" value="Zn2/Cys6 DNA-binding domain"/>
    <property type="match status" value="1"/>
</dbReference>
<proteinExistence type="predicted"/>
<evidence type="ECO:0000256" key="2">
    <source>
        <dbReference type="ARBA" id="ARBA00022833"/>
    </source>
</evidence>
<dbReference type="InterPro" id="IPR052360">
    <property type="entry name" value="Transcr_Regulatory_Proteins"/>
</dbReference>
<evidence type="ECO:0000313" key="9">
    <source>
        <dbReference type="Proteomes" id="UP001610334"/>
    </source>
</evidence>
<keyword evidence="1" id="KW-0479">Metal-binding</keyword>
<keyword evidence="4" id="KW-0238">DNA-binding</keyword>
<organism evidence="8 9">
    <name type="scientific">Aspergillus granulosus</name>
    <dbReference type="NCBI Taxonomy" id="176169"/>
    <lineage>
        <taxon>Eukaryota</taxon>
        <taxon>Fungi</taxon>
        <taxon>Dikarya</taxon>
        <taxon>Ascomycota</taxon>
        <taxon>Pezizomycotina</taxon>
        <taxon>Eurotiomycetes</taxon>
        <taxon>Eurotiomycetidae</taxon>
        <taxon>Eurotiales</taxon>
        <taxon>Aspergillaceae</taxon>
        <taxon>Aspergillus</taxon>
        <taxon>Aspergillus subgen. Nidulantes</taxon>
    </lineage>
</organism>
<gene>
    <name evidence="8" type="ORF">BJX63DRAFT_60644</name>
</gene>
<dbReference type="PANTHER" id="PTHR36206">
    <property type="entry name" value="ASPERCRYPTIN BIOSYNTHESIS CLUSTER-SPECIFIC TRANSCRIPTION REGULATOR ATNN-RELATED"/>
    <property type="match status" value="1"/>
</dbReference>
<dbReference type="InterPro" id="IPR036864">
    <property type="entry name" value="Zn2-C6_fun-type_DNA-bd_sf"/>
</dbReference>
<dbReference type="PROSITE" id="PS50048">
    <property type="entry name" value="ZN2_CY6_FUNGAL_2"/>
    <property type="match status" value="1"/>
</dbReference>
<protein>
    <recommendedName>
        <fullName evidence="7">Zn(2)-C6 fungal-type domain-containing protein</fullName>
    </recommendedName>
</protein>
<dbReference type="InterPro" id="IPR001138">
    <property type="entry name" value="Zn2Cys6_DnaBD"/>
</dbReference>
<comment type="caution">
    <text evidence="8">The sequence shown here is derived from an EMBL/GenBank/DDBJ whole genome shotgun (WGS) entry which is preliminary data.</text>
</comment>
<dbReference type="Proteomes" id="UP001610334">
    <property type="component" value="Unassembled WGS sequence"/>
</dbReference>
<dbReference type="Gene3D" id="4.10.240.10">
    <property type="entry name" value="Zn(2)-C6 fungal-type DNA-binding domain"/>
    <property type="match status" value="1"/>
</dbReference>
<feature type="domain" description="Zn(2)-C6 fungal-type" evidence="7">
    <location>
        <begin position="19"/>
        <end position="47"/>
    </location>
</feature>
<name>A0ABR4GXT6_9EURO</name>
<evidence type="ECO:0000313" key="8">
    <source>
        <dbReference type="EMBL" id="KAL2807794.1"/>
    </source>
</evidence>
<evidence type="ECO:0000256" key="5">
    <source>
        <dbReference type="ARBA" id="ARBA00023163"/>
    </source>
</evidence>
<dbReference type="PANTHER" id="PTHR36206:SF16">
    <property type="entry name" value="TRANSCRIPTION FACTOR DOMAIN-CONTAINING PROTEIN-RELATED"/>
    <property type="match status" value="1"/>
</dbReference>
<dbReference type="EMBL" id="JBFXLT010000130">
    <property type="protein sequence ID" value="KAL2807794.1"/>
    <property type="molecule type" value="Genomic_DNA"/>
</dbReference>
<dbReference type="Pfam" id="PF11951">
    <property type="entry name" value="Fungal_trans_2"/>
    <property type="match status" value="1"/>
</dbReference>
<dbReference type="InterPro" id="IPR021858">
    <property type="entry name" value="Fun_TF"/>
</dbReference>
<dbReference type="CDD" id="cd00067">
    <property type="entry name" value="GAL4"/>
    <property type="match status" value="1"/>
</dbReference>
<evidence type="ECO:0000256" key="6">
    <source>
        <dbReference type="ARBA" id="ARBA00023242"/>
    </source>
</evidence>
<keyword evidence="3" id="KW-0805">Transcription regulation</keyword>